<accession>K1Q190</accession>
<sequence>MSLLLVFFLSLGGCLAVDNPIFYGGSMSFLTFHDDRDNTVKVHLKLLTGWKIGTGPCGRSCPRSRTRTSTIQTRKKMLDDKGDGYFGNWEMEVSKSTGNTYKQNLTTIVKTNLTEKVESVNPRLEWELDTADLFVPIPDHVEYVDIILGMNKTYAISLTAMDEDDDAIKCRHSQWVEAGPRLTSHRFRNANVDAESCTINIDTTDSSVFYENATGAIAVTVQDYARKLLKLKEEENLIHPYEKVLSAVTVQFFVFIVEHADEPIFVSPTHANQQTFIIYVGVEFTVDFYARPTAPDANRGMVVILTSYIYTYIFHYNE</sequence>
<evidence type="ECO:0000313" key="1">
    <source>
        <dbReference type="EMBL" id="EKC27688.1"/>
    </source>
</evidence>
<dbReference type="EMBL" id="JH817588">
    <property type="protein sequence ID" value="EKC27688.1"/>
    <property type="molecule type" value="Genomic_DNA"/>
</dbReference>
<dbReference type="InParanoid" id="K1Q190"/>
<protein>
    <submittedName>
        <fullName evidence="1">Uncharacterized protein</fullName>
    </submittedName>
</protein>
<dbReference type="HOGENOM" id="CLU_875077_0_0_1"/>
<name>K1Q190_MAGGI</name>
<organism evidence="1">
    <name type="scientific">Magallana gigas</name>
    <name type="common">Pacific oyster</name>
    <name type="synonym">Crassostrea gigas</name>
    <dbReference type="NCBI Taxonomy" id="29159"/>
    <lineage>
        <taxon>Eukaryota</taxon>
        <taxon>Metazoa</taxon>
        <taxon>Spiralia</taxon>
        <taxon>Lophotrochozoa</taxon>
        <taxon>Mollusca</taxon>
        <taxon>Bivalvia</taxon>
        <taxon>Autobranchia</taxon>
        <taxon>Pteriomorphia</taxon>
        <taxon>Ostreida</taxon>
        <taxon>Ostreoidea</taxon>
        <taxon>Ostreidae</taxon>
        <taxon>Magallana</taxon>
    </lineage>
</organism>
<proteinExistence type="predicted"/>
<reference evidence="1" key="1">
    <citation type="journal article" date="2012" name="Nature">
        <title>The oyster genome reveals stress adaptation and complexity of shell formation.</title>
        <authorList>
            <person name="Zhang G."/>
            <person name="Fang X."/>
            <person name="Guo X."/>
            <person name="Li L."/>
            <person name="Luo R."/>
            <person name="Xu F."/>
            <person name="Yang P."/>
            <person name="Zhang L."/>
            <person name="Wang X."/>
            <person name="Qi H."/>
            <person name="Xiong Z."/>
            <person name="Que H."/>
            <person name="Xie Y."/>
            <person name="Holland P.W."/>
            <person name="Paps J."/>
            <person name="Zhu Y."/>
            <person name="Wu F."/>
            <person name="Chen Y."/>
            <person name="Wang J."/>
            <person name="Peng C."/>
            <person name="Meng J."/>
            <person name="Yang L."/>
            <person name="Liu J."/>
            <person name="Wen B."/>
            <person name="Zhang N."/>
            <person name="Huang Z."/>
            <person name="Zhu Q."/>
            <person name="Feng Y."/>
            <person name="Mount A."/>
            <person name="Hedgecock D."/>
            <person name="Xu Z."/>
            <person name="Liu Y."/>
            <person name="Domazet-Loso T."/>
            <person name="Du Y."/>
            <person name="Sun X."/>
            <person name="Zhang S."/>
            <person name="Liu B."/>
            <person name="Cheng P."/>
            <person name="Jiang X."/>
            <person name="Li J."/>
            <person name="Fan D."/>
            <person name="Wang W."/>
            <person name="Fu W."/>
            <person name="Wang T."/>
            <person name="Wang B."/>
            <person name="Zhang J."/>
            <person name="Peng Z."/>
            <person name="Li Y."/>
            <person name="Li N."/>
            <person name="Wang J."/>
            <person name="Chen M."/>
            <person name="He Y."/>
            <person name="Tan F."/>
            <person name="Song X."/>
            <person name="Zheng Q."/>
            <person name="Huang R."/>
            <person name="Yang H."/>
            <person name="Du X."/>
            <person name="Chen L."/>
            <person name="Yang M."/>
            <person name="Gaffney P.M."/>
            <person name="Wang S."/>
            <person name="Luo L."/>
            <person name="She Z."/>
            <person name="Ming Y."/>
            <person name="Huang W."/>
            <person name="Zhang S."/>
            <person name="Huang B."/>
            <person name="Zhang Y."/>
            <person name="Qu T."/>
            <person name="Ni P."/>
            <person name="Miao G."/>
            <person name="Wang J."/>
            <person name="Wang Q."/>
            <person name="Steinberg C.E."/>
            <person name="Wang H."/>
            <person name="Li N."/>
            <person name="Qian L."/>
            <person name="Zhang G."/>
            <person name="Li Y."/>
            <person name="Yang H."/>
            <person name="Liu X."/>
            <person name="Wang J."/>
            <person name="Yin Y."/>
            <person name="Wang J."/>
        </authorList>
    </citation>
    <scope>NUCLEOTIDE SEQUENCE [LARGE SCALE GENOMIC DNA]</scope>
    <source>
        <strain evidence="1">05x7-T-G4-1.051#20</strain>
    </source>
</reference>
<dbReference type="AlphaFoldDB" id="K1Q190"/>
<gene>
    <name evidence="1" type="ORF">CGI_10013842</name>
</gene>